<sequence>MKEKKHNYITLRGIIVPANWDRDGVIVDLALLTDDEREFFIEKGDVIWNKLLDFLREEVNVTASRGSIKNSRPTIVIKTFEKTVNRKTSTLLFS</sequence>
<comment type="caution">
    <text evidence="1">The sequence shown here is derived from an EMBL/GenBank/DDBJ whole genome shotgun (WGS) entry which is preliminary data.</text>
</comment>
<protein>
    <submittedName>
        <fullName evidence="1">Uncharacterized protein</fullName>
    </submittedName>
</protein>
<dbReference type="Proteomes" id="UP000809273">
    <property type="component" value="Unassembled WGS sequence"/>
</dbReference>
<dbReference type="EMBL" id="JAFGIX010000046">
    <property type="protein sequence ID" value="MBN1573367.1"/>
    <property type="molecule type" value="Genomic_DNA"/>
</dbReference>
<reference evidence="1" key="1">
    <citation type="journal article" date="2021" name="Environ. Microbiol.">
        <title>Genomic characterization of three novel Desulfobacterota classes expand the metabolic and phylogenetic diversity of the phylum.</title>
        <authorList>
            <person name="Murphy C.L."/>
            <person name="Biggerstaff J."/>
            <person name="Eichhorn A."/>
            <person name="Ewing E."/>
            <person name="Shahan R."/>
            <person name="Soriano D."/>
            <person name="Stewart S."/>
            <person name="VanMol K."/>
            <person name="Walker R."/>
            <person name="Walters P."/>
            <person name="Elshahed M.S."/>
            <person name="Youssef N.H."/>
        </authorList>
    </citation>
    <scope>NUCLEOTIDE SEQUENCE</scope>
    <source>
        <strain evidence="1">Zod_Metabat.24</strain>
    </source>
</reference>
<evidence type="ECO:0000313" key="1">
    <source>
        <dbReference type="EMBL" id="MBN1573367.1"/>
    </source>
</evidence>
<name>A0A9D8KF42_9DELT</name>
<dbReference type="AlphaFoldDB" id="A0A9D8KF42"/>
<reference evidence="1" key="2">
    <citation type="submission" date="2021-01" db="EMBL/GenBank/DDBJ databases">
        <authorList>
            <person name="Hahn C.R."/>
            <person name="Youssef N.H."/>
            <person name="Elshahed M."/>
        </authorList>
    </citation>
    <scope>NUCLEOTIDE SEQUENCE</scope>
    <source>
        <strain evidence="1">Zod_Metabat.24</strain>
    </source>
</reference>
<accession>A0A9D8KF42</accession>
<organism evidence="1 2">
    <name type="scientific">Candidatus Zymogenus saltonus</name>
    <dbReference type="NCBI Taxonomy" id="2844893"/>
    <lineage>
        <taxon>Bacteria</taxon>
        <taxon>Deltaproteobacteria</taxon>
        <taxon>Candidatus Zymogenia</taxon>
        <taxon>Candidatus Zymogeniales</taxon>
        <taxon>Candidatus Zymogenaceae</taxon>
        <taxon>Candidatus Zymogenus</taxon>
    </lineage>
</organism>
<evidence type="ECO:0000313" key="2">
    <source>
        <dbReference type="Proteomes" id="UP000809273"/>
    </source>
</evidence>
<proteinExistence type="predicted"/>
<gene>
    <name evidence="1" type="ORF">JW984_09255</name>
</gene>